<dbReference type="VEuPathDB" id="FungiDB:RhiirA1_457559"/>
<organism evidence="1 2">
    <name type="scientific">Rhizophagus irregularis</name>
    <dbReference type="NCBI Taxonomy" id="588596"/>
    <lineage>
        <taxon>Eukaryota</taxon>
        <taxon>Fungi</taxon>
        <taxon>Fungi incertae sedis</taxon>
        <taxon>Mucoromycota</taxon>
        <taxon>Glomeromycotina</taxon>
        <taxon>Glomeromycetes</taxon>
        <taxon>Glomerales</taxon>
        <taxon>Glomeraceae</taxon>
        <taxon>Rhizophagus</taxon>
    </lineage>
</organism>
<evidence type="ECO:0008006" key="3">
    <source>
        <dbReference type="Google" id="ProtNLM"/>
    </source>
</evidence>
<dbReference type="AlphaFoldDB" id="A0A2N0RXV2"/>
<dbReference type="EMBL" id="LLXH01000349">
    <property type="protein sequence ID" value="PKC68129.1"/>
    <property type="molecule type" value="Genomic_DNA"/>
</dbReference>
<evidence type="ECO:0000313" key="1">
    <source>
        <dbReference type="EMBL" id="PKC68129.1"/>
    </source>
</evidence>
<proteinExistence type="predicted"/>
<gene>
    <name evidence="1" type="ORF">RhiirA1_457559</name>
</gene>
<sequence length="543" mass="64417">MSTACFFPPEILQNIFQILIDYANKTIDIRIRKFTSLQKCLLVDRYWFSNSVIFLWKNPLRPNHKKNYTTSKLLISTYISCLSESSKNFLYENNIINFNQKISTPFCNYNNYLRDLDFTELFYKVSYFLLNPDDENLDIITLDKSDPIEIIKSYDDDIMNQKRILLFGELVKLFTSQTFSKLNYNLKLINWIKNKIRKFPHLQYLSNFISPNSSLLNLNYVEFQSCIPPQIFIELSNIISTIDEIYIKLDIDNVALFNFLYNLKKIHLLKIDFDHFKFKIINNLIKFTSFITDNYELIIPSDEFIPLDLSLNFTKITGLEISDSGIDSIDIVKSWSNFQFLPFLTTLKFSTSTLIKLDLELYSDIIKKTNGNLIKLGISLNDGLFFHNIHLFNTISTYCPKLRDFDLKIKGRLLYYIPLILQNCKNLEKINLEIMDDKNITLLMYKIGKELSKNLKSFYIYQEVVKWDIKFFHIFLKYCRLNSLYNLKFKFKYSQSFENMKNYSKIIKKYINKGTISRWSRIKEITNNNNNNNNNNNTNLILV</sequence>
<accession>A0A2N0RXV2</accession>
<protein>
    <recommendedName>
        <fullName evidence="3">F-box domain-containing protein</fullName>
    </recommendedName>
</protein>
<dbReference type="Proteomes" id="UP000232688">
    <property type="component" value="Unassembled WGS sequence"/>
</dbReference>
<reference evidence="1 2" key="2">
    <citation type="submission" date="2017-10" db="EMBL/GenBank/DDBJ databases">
        <title>Genome analyses suggest a sexual origin of heterokaryosis in a supposedly ancient asexual fungus.</title>
        <authorList>
            <person name="Corradi N."/>
            <person name="Sedzielewska K."/>
            <person name="Noel J."/>
            <person name="Charron P."/>
            <person name="Farinelli L."/>
            <person name="Marton T."/>
            <person name="Kruger M."/>
            <person name="Pelin A."/>
            <person name="Brachmann A."/>
            <person name="Corradi N."/>
        </authorList>
    </citation>
    <scope>NUCLEOTIDE SEQUENCE [LARGE SCALE GENOMIC DNA]</scope>
    <source>
        <strain evidence="1 2">A1</strain>
    </source>
</reference>
<dbReference type="VEuPathDB" id="FungiDB:FUN_002906"/>
<comment type="caution">
    <text evidence="1">The sequence shown here is derived from an EMBL/GenBank/DDBJ whole genome shotgun (WGS) entry which is preliminary data.</text>
</comment>
<dbReference type="VEuPathDB" id="FungiDB:RhiirFUN_024021"/>
<evidence type="ECO:0000313" key="2">
    <source>
        <dbReference type="Proteomes" id="UP000232688"/>
    </source>
</evidence>
<reference evidence="1 2" key="1">
    <citation type="submission" date="2017-10" db="EMBL/GenBank/DDBJ databases">
        <title>Extensive intraspecific genome diversity in a model arbuscular mycorrhizal fungus.</title>
        <authorList>
            <person name="Chen E.C.H."/>
            <person name="Morin E."/>
            <person name="Baudet D."/>
            <person name="Noel J."/>
            <person name="Ndikumana S."/>
            <person name="Charron P."/>
            <person name="St-Onge C."/>
            <person name="Giorgi J."/>
            <person name="Grigoriev I.V."/>
            <person name="Roux C."/>
            <person name="Martin F.M."/>
            <person name="Corradi N."/>
        </authorList>
    </citation>
    <scope>NUCLEOTIDE SEQUENCE [LARGE SCALE GENOMIC DNA]</scope>
    <source>
        <strain evidence="1 2">A1</strain>
    </source>
</reference>
<name>A0A2N0RXV2_9GLOM</name>